<reference evidence="1" key="1">
    <citation type="submission" date="2020-08" db="EMBL/GenBank/DDBJ databases">
        <title>Multicomponent nature underlies the extraordinary mechanical properties of spider dragline silk.</title>
        <authorList>
            <person name="Kono N."/>
            <person name="Nakamura H."/>
            <person name="Mori M."/>
            <person name="Yoshida Y."/>
            <person name="Ohtoshi R."/>
            <person name="Malay A.D."/>
            <person name="Moran D.A.P."/>
            <person name="Tomita M."/>
            <person name="Numata K."/>
            <person name="Arakawa K."/>
        </authorList>
    </citation>
    <scope>NUCLEOTIDE SEQUENCE</scope>
</reference>
<accession>A0A8X6IHM2</accession>
<dbReference type="OrthoDB" id="6436077at2759"/>
<protein>
    <submittedName>
        <fullName evidence="1">Reverse transcriptase domain-containing protein</fullName>
    </submittedName>
</protein>
<name>A0A8X6IHM2_9ARAC</name>
<dbReference type="AlphaFoldDB" id="A0A8X6IHM2"/>
<dbReference type="PANTHER" id="PTHR19446">
    <property type="entry name" value="REVERSE TRANSCRIPTASES"/>
    <property type="match status" value="1"/>
</dbReference>
<dbReference type="Proteomes" id="UP000886998">
    <property type="component" value="Unassembled WGS sequence"/>
</dbReference>
<dbReference type="GO" id="GO:0003964">
    <property type="term" value="F:RNA-directed DNA polymerase activity"/>
    <property type="evidence" value="ECO:0007669"/>
    <property type="project" value="UniProtKB-KW"/>
</dbReference>
<keyword evidence="1" id="KW-0808">Transferase</keyword>
<gene>
    <name evidence="1" type="primary">DMN91_011136</name>
    <name evidence="1" type="ORF">TNIN_130821</name>
</gene>
<evidence type="ECO:0000313" key="2">
    <source>
        <dbReference type="Proteomes" id="UP000886998"/>
    </source>
</evidence>
<comment type="caution">
    <text evidence="1">The sequence shown here is derived from an EMBL/GenBank/DDBJ whole genome shotgun (WGS) entry which is preliminary data.</text>
</comment>
<proteinExistence type="predicted"/>
<organism evidence="1 2">
    <name type="scientific">Trichonephila inaurata madagascariensis</name>
    <dbReference type="NCBI Taxonomy" id="2747483"/>
    <lineage>
        <taxon>Eukaryota</taxon>
        <taxon>Metazoa</taxon>
        <taxon>Ecdysozoa</taxon>
        <taxon>Arthropoda</taxon>
        <taxon>Chelicerata</taxon>
        <taxon>Arachnida</taxon>
        <taxon>Araneae</taxon>
        <taxon>Araneomorphae</taxon>
        <taxon>Entelegynae</taxon>
        <taxon>Araneoidea</taxon>
        <taxon>Nephilidae</taxon>
        <taxon>Trichonephila</taxon>
        <taxon>Trichonephila inaurata</taxon>
    </lineage>
</organism>
<keyword evidence="1" id="KW-0548">Nucleotidyltransferase</keyword>
<keyword evidence="2" id="KW-1185">Reference proteome</keyword>
<evidence type="ECO:0000313" key="1">
    <source>
        <dbReference type="EMBL" id="GFS46330.1"/>
    </source>
</evidence>
<keyword evidence="1" id="KW-0695">RNA-directed DNA polymerase</keyword>
<sequence length="178" mass="20036">MTRWRPHVFTVLIGLIPRKQTIPDDFPFPTYPEPVANDFLSAPFVASEVWDKLSHLSDSSPGPDGIRYSVLNNRDLGSHLLTAVFNCVQQSISVPQSWKNSRIVLIFNEGDPLDISSWHPISILNTMGKGFSSVLASRLSSWATINDRLSPFQKGFRENEGCVEHNFLIDQVIVEAKR</sequence>
<dbReference type="EMBL" id="BMAV01025981">
    <property type="protein sequence ID" value="GFS46330.1"/>
    <property type="molecule type" value="Genomic_DNA"/>
</dbReference>